<sequence>MTAAVKRGRRPDPAKNAAILDAAHALFLEHGYSVSIDDIAATAGVSKQTVYARFASKEELFEAAVRSGADELMGAMFKASQHASLAEALTELGLRYQDIILDPRRVSMQRLLIAQAQQFPDLARRFFENGPGYVHQRLAEYLETECKKGRLEIDDPAEAAQQFLGLVKGADQLAALLAADDGGKARGRKEKIKRAVDAFLKIYRT</sequence>
<keyword evidence="1" id="KW-0805">Transcription regulation</keyword>
<dbReference type="RefSeq" id="WP_104831641.1">
    <property type="nucleotide sequence ID" value="NZ_PJCH01000015.1"/>
</dbReference>
<dbReference type="AlphaFoldDB" id="A0A2S7K1Q0"/>
<dbReference type="Pfam" id="PF00440">
    <property type="entry name" value="TetR_N"/>
    <property type="match status" value="1"/>
</dbReference>
<dbReference type="InterPro" id="IPR001647">
    <property type="entry name" value="HTH_TetR"/>
</dbReference>
<keyword evidence="3" id="KW-0804">Transcription</keyword>
<evidence type="ECO:0000256" key="1">
    <source>
        <dbReference type="ARBA" id="ARBA00023015"/>
    </source>
</evidence>
<name>A0A2S7K1Q0_9PROT</name>
<dbReference type="SUPFAM" id="SSF46689">
    <property type="entry name" value="Homeodomain-like"/>
    <property type="match status" value="1"/>
</dbReference>
<dbReference type="OrthoDB" id="5292901at2"/>
<evidence type="ECO:0000313" key="6">
    <source>
        <dbReference type="EMBL" id="PQA86429.1"/>
    </source>
</evidence>
<evidence type="ECO:0000256" key="2">
    <source>
        <dbReference type="ARBA" id="ARBA00023125"/>
    </source>
</evidence>
<dbReference type="Pfam" id="PF14246">
    <property type="entry name" value="TetR_C_7"/>
    <property type="match status" value="1"/>
</dbReference>
<dbReference type="InterPro" id="IPR009057">
    <property type="entry name" value="Homeodomain-like_sf"/>
</dbReference>
<dbReference type="InterPro" id="IPR050109">
    <property type="entry name" value="HTH-type_TetR-like_transc_reg"/>
</dbReference>
<evidence type="ECO:0000313" key="7">
    <source>
        <dbReference type="Proteomes" id="UP000239504"/>
    </source>
</evidence>
<dbReference type="FunFam" id="1.10.10.60:FF:000141">
    <property type="entry name" value="TetR family transcriptional regulator"/>
    <property type="match status" value="1"/>
</dbReference>
<keyword evidence="7" id="KW-1185">Reference proteome</keyword>
<dbReference type="PRINTS" id="PR00455">
    <property type="entry name" value="HTHTETR"/>
</dbReference>
<dbReference type="InterPro" id="IPR036271">
    <property type="entry name" value="Tet_transcr_reg_TetR-rel_C_sf"/>
</dbReference>
<comment type="caution">
    <text evidence="6">The sequence shown here is derived from an EMBL/GenBank/DDBJ whole genome shotgun (WGS) entry which is preliminary data.</text>
</comment>
<dbReference type="InterPro" id="IPR039536">
    <property type="entry name" value="TetR_C_Proteobacteria"/>
</dbReference>
<dbReference type="Gene3D" id="1.10.357.10">
    <property type="entry name" value="Tetracycline Repressor, domain 2"/>
    <property type="match status" value="1"/>
</dbReference>
<proteinExistence type="predicted"/>
<feature type="DNA-binding region" description="H-T-H motif" evidence="4">
    <location>
        <begin position="35"/>
        <end position="54"/>
    </location>
</feature>
<organism evidence="6 7">
    <name type="scientific">Hyphococcus luteus</name>
    <dbReference type="NCBI Taxonomy" id="2058213"/>
    <lineage>
        <taxon>Bacteria</taxon>
        <taxon>Pseudomonadati</taxon>
        <taxon>Pseudomonadota</taxon>
        <taxon>Alphaproteobacteria</taxon>
        <taxon>Parvularculales</taxon>
        <taxon>Parvularculaceae</taxon>
        <taxon>Hyphococcus</taxon>
    </lineage>
</organism>
<evidence type="ECO:0000256" key="3">
    <source>
        <dbReference type="ARBA" id="ARBA00023163"/>
    </source>
</evidence>
<evidence type="ECO:0000256" key="4">
    <source>
        <dbReference type="PROSITE-ProRule" id="PRU00335"/>
    </source>
</evidence>
<dbReference type="GO" id="GO:0003700">
    <property type="term" value="F:DNA-binding transcription factor activity"/>
    <property type="evidence" value="ECO:0007669"/>
    <property type="project" value="TreeGrafter"/>
</dbReference>
<dbReference type="Proteomes" id="UP000239504">
    <property type="component" value="Unassembled WGS sequence"/>
</dbReference>
<dbReference type="GO" id="GO:0000976">
    <property type="term" value="F:transcription cis-regulatory region binding"/>
    <property type="evidence" value="ECO:0007669"/>
    <property type="project" value="TreeGrafter"/>
</dbReference>
<protein>
    <recommendedName>
        <fullName evidence="5">HTH tetR-type domain-containing protein</fullName>
    </recommendedName>
</protein>
<feature type="domain" description="HTH tetR-type" evidence="5">
    <location>
        <begin position="13"/>
        <end position="72"/>
    </location>
</feature>
<dbReference type="PROSITE" id="PS50977">
    <property type="entry name" value="HTH_TETR_2"/>
    <property type="match status" value="1"/>
</dbReference>
<dbReference type="EMBL" id="PJCH01000015">
    <property type="protein sequence ID" value="PQA86429.1"/>
    <property type="molecule type" value="Genomic_DNA"/>
</dbReference>
<gene>
    <name evidence="6" type="ORF">CW354_19050</name>
</gene>
<dbReference type="PANTHER" id="PTHR30055:SF146">
    <property type="entry name" value="HTH-TYPE TRANSCRIPTIONAL DUAL REGULATOR CECR"/>
    <property type="match status" value="1"/>
</dbReference>
<dbReference type="Gene3D" id="1.10.10.60">
    <property type="entry name" value="Homeodomain-like"/>
    <property type="match status" value="1"/>
</dbReference>
<accession>A0A2S7K1Q0</accession>
<dbReference type="PANTHER" id="PTHR30055">
    <property type="entry name" value="HTH-TYPE TRANSCRIPTIONAL REGULATOR RUTR"/>
    <property type="match status" value="1"/>
</dbReference>
<evidence type="ECO:0000259" key="5">
    <source>
        <dbReference type="PROSITE" id="PS50977"/>
    </source>
</evidence>
<keyword evidence="2 4" id="KW-0238">DNA-binding</keyword>
<dbReference type="SUPFAM" id="SSF48498">
    <property type="entry name" value="Tetracyclin repressor-like, C-terminal domain"/>
    <property type="match status" value="1"/>
</dbReference>
<reference evidence="6 7" key="1">
    <citation type="submission" date="2017-12" db="EMBL/GenBank/DDBJ databases">
        <authorList>
            <person name="Hurst M.R.H."/>
        </authorList>
    </citation>
    <scope>NUCLEOTIDE SEQUENCE [LARGE SCALE GENOMIC DNA]</scope>
    <source>
        <strain evidence="6 7">SY-3-19</strain>
    </source>
</reference>